<dbReference type="InterPro" id="IPR007136">
    <property type="entry name" value="DUF347"/>
</dbReference>
<keyword evidence="1" id="KW-1133">Transmembrane helix</keyword>
<feature type="transmembrane region" description="Helical" evidence="1">
    <location>
        <begin position="49"/>
        <end position="68"/>
    </location>
</feature>
<feature type="transmembrane region" description="Helical" evidence="1">
    <location>
        <begin position="145"/>
        <end position="165"/>
    </location>
</feature>
<feature type="transmembrane region" description="Helical" evidence="1">
    <location>
        <begin position="112"/>
        <end position="133"/>
    </location>
</feature>
<feature type="transmembrane region" description="Helical" evidence="1">
    <location>
        <begin position="80"/>
        <end position="100"/>
    </location>
</feature>
<evidence type="ECO:0008006" key="4">
    <source>
        <dbReference type="Google" id="ProtNLM"/>
    </source>
</evidence>
<keyword evidence="1" id="KW-0472">Membrane</keyword>
<feature type="transmembrane region" description="Helical" evidence="1">
    <location>
        <begin position="185"/>
        <end position="203"/>
    </location>
</feature>
<sequence length="278" mass="31086">MRNGEDKLQHNLNKVPAVSLLFWITKLISTGLGESVSDFSNGIFGKQNLVMGAFFTISWSFVLFAVFLTLQIRSDRYRPLYYWMSVALLAVFGTFIVDAVRAVTGLSYMETTTLFTILMIISFVGWYVATNDLSVHRITTIKKEIFYWLTVASSFILGTATGDWFASKRATDFIKGGLGLGYLDAGLVFGGVFVAILAYRIVINPKLNSRSEITTFWLAYVLTRPVGASFADYFGYSFHNGVLGNKGMSAIWIILFVIGLMINIKRKNQEETLGLKTD</sequence>
<dbReference type="HOGENOM" id="CLU_070268_0_0_9"/>
<dbReference type="Pfam" id="PF03988">
    <property type="entry name" value="DUF347"/>
    <property type="match status" value="3"/>
</dbReference>
<dbReference type="eggNOG" id="COG4705">
    <property type="taxonomic scope" value="Bacteria"/>
</dbReference>
<dbReference type="EMBL" id="CP003137">
    <property type="protein sequence ID" value="AEV95738.1"/>
    <property type="molecule type" value="Genomic_DNA"/>
</dbReference>
<feature type="transmembrane region" description="Helical" evidence="1">
    <location>
        <begin position="247"/>
        <end position="264"/>
    </location>
</feature>
<dbReference type="RefSeq" id="WP_014215932.1">
    <property type="nucleotide sequence ID" value="NC_016605.1"/>
</dbReference>
<dbReference type="KEGG" id="pce:PECL_1517"/>
<dbReference type="STRING" id="701521.PECL_1517"/>
<dbReference type="AlphaFoldDB" id="G8PAE9"/>
<evidence type="ECO:0000313" key="2">
    <source>
        <dbReference type="EMBL" id="AEV95738.1"/>
    </source>
</evidence>
<evidence type="ECO:0000313" key="3">
    <source>
        <dbReference type="Proteomes" id="UP000005444"/>
    </source>
</evidence>
<feature type="transmembrane region" description="Helical" evidence="1">
    <location>
        <begin position="12"/>
        <end position="29"/>
    </location>
</feature>
<dbReference type="Proteomes" id="UP000005444">
    <property type="component" value="Chromosome"/>
</dbReference>
<evidence type="ECO:0000256" key="1">
    <source>
        <dbReference type="SAM" id="Phobius"/>
    </source>
</evidence>
<organism evidence="2 3">
    <name type="scientific">Pediococcus claussenii (strain ATCC BAA-344 / DSM 14800 / JCM 18046 / KCTC 3811 / LMG 21948 / P06)</name>
    <dbReference type="NCBI Taxonomy" id="701521"/>
    <lineage>
        <taxon>Bacteria</taxon>
        <taxon>Bacillati</taxon>
        <taxon>Bacillota</taxon>
        <taxon>Bacilli</taxon>
        <taxon>Lactobacillales</taxon>
        <taxon>Lactobacillaceae</taxon>
        <taxon>Pediococcus</taxon>
    </lineage>
</organism>
<name>G8PAE9_PEDCP</name>
<dbReference type="PATRIC" id="fig|701521.8.peg.1420"/>
<keyword evidence="1" id="KW-0812">Transmembrane</keyword>
<feature type="transmembrane region" description="Helical" evidence="1">
    <location>
        <begin position="215"/>
        <end position="235"/>
    </location>
</feature>
<reference evidence="2 3" key="1">
    <citation type="journal article" date="2012" name="J. Bacteriol.">
        <title>Complete Genome Sequence of the Beer Spoilage Organism Pediococcus claussenii ATCC BAA-344T.</title>
        <authorList>
            <person name="Pittet V."/>
            <person name="Abegunde T."/>
            <person name="Marfleet T."/>
            <person name="Haakensen M."/>
            <person name="Morrow K."/>
            <person name="Jayaprakash T."/>
            <person name="Schroeder K."/>
            <person name="Trost B."/>
            <person name="Byrns S."/>
            <person name="Bergsveinson J."/>
            <person name="Kusalik A."/>
            <person name="Ziola B."/>
        </authorList>
    </citation>
    <scope>NUCLEOTIDE SEQUENCE [LARGE SCALE GENOMIC DNA]</scope>
    <source>
        <strain evidence="2 3">ATCC BAA-344</strain>
    </source>
</reference>
<proteinExistence type="predicted"/>
<accession>G8PAE9</accession>
<keyword evidence="3" id="KW-1185">Reference proteome</keyword>
<gene>
    <name evidence="2" type="ordered locus">PECL_1517</name>
</gene>
<protein>
    <recommendedName>
        <fullName evidence="4">Membrane-anchored protein</fullName>
    </recommendedName>
</protein>